<dbReference type="Pfam" id="PF19733">
    <property type="entry name" value="DUF6223"/>
    <property type="match status" value="1"/>
</dbReference>
<evidence type="ECO:0000313" key="3">
    <source>
        <dbReference type="Proteomes" id="UP000057820"/>
    </source>
</evidence>
<reference evidence="3" key="1">
    <citation type="submission" date="2015-03" db="EMBL/GenBank/DDBJ databases">
        <authorList>
            <consortium name="Pathogen Informatics"/>
        </authorList>
    </citation>
    <scope>NUCLEOTIDE SEQUENCE [LARGE SCALE GENOMIC DNA]</scope>
    <source>
        <strain evidence="3">NCTC11134</strain>
    </source>
</reference>
<dbReference type="AlphaFoldDB" id="A0A0H5NI15"/>
<dbReference type="KEGG" id="nfr:ERS450000_01036"/>
<dbReference type="RefSeq" id="WP_060593292.1">
    <property type="nucleotide sequence ID" value="NZ_CP031418.1"/>
</dbReference>
<evidence type="ECO:0008006" key="4">
    <source>
        <dbReference type="Google" id="ProtNLM"/>
    </source>
</evidence>
<sequence>MDLPHLLTAAQSTLVRSAVDSRVLAERAAAPLAAVTDLSTGRIAASSAALIGLAGVLAGILALTRPHRFGAGRTAIAALAAGLAGLAIGGVVVATARGAVGSGNGLGGAYVAVLVGAVAAALGAAALVRARRAE</sequence>
<name>A0A0H5NI15_NOCFR</name>
<dbReference type="Proteomes" id="UP000057820">
    <property type="component" value="Chromosome 1"/>
</dbReference>
<feature type="transmembrane region" description="Helical" evidence="1">
    <location>
        <begin position="108"/>
        <end position="128"/>
    </location>
</feature>
<evidence type="ECO:0000256" key="1">
    <source>
        <dbReference type="SAM" id="Phobius"/>
    </source>
</evidence>
<proteinExistence type="predicted"/>
<keyword evidence="1" id="KW-0812">Transmembrane</keyword>
<feature type="transmembrane region" description="Helical" evidence="1">
    <location>
        <begin position="75"/>
        <end position="96"/>
    </location>
</feature>
<keyword evidence="1" id="KW-0472">Membrane</keyword>
<protein>
    <recommendedName>
        <fullName evidence="4">Transmembrane protein</fullName>
    </recommendedName>
</protein>
<accession>A0A0H5NI15</accession>
<keyword evidence="1" id="KW-1133">Transmembrane helix</keyword>
<gene>
    <name evidence="2" type="ORF">ERS450000_01036</name>
</gene>
<feature type="transmembrane region" description="Helical" evidence="1">
    <location>
        <begin position="41"/>
        <end position="63"/>
    </location>
</feature>
<evidence type="ECO:0000313" key="2">
    <source>
        <dbReference type="EMBL" id="CRY74879.1"/>
    </source>
</evidence>
<dbReference type="InterPro" id="IPR045770">
    <property type="entry name" value="DUF6223"/>
</dbReference>
<dbReference type="EMBL" id="LN868938">
    <property type="protein sequence ID" value="CRY74879.1"/>
    <property type="molecule type" value="Genomic_DNA"/>
</dbReference>
<organism evidence="2 3">
    <name type="scientific">Nocardia farcinica</name>
    <dbReference type="NCBI Taxonomy" id="37329"/>
    <lineage>
        <taxon>Bacteria</taxon>
        <taxon>Bacillati</taxon>
        <taxon>Actinomycetota</taxon>
        <taxon>Actinomycetes</taxon>
        <taxon>Mycobacteriales</taxon>
        <taxon>Nocardiaceae</taxon>
        <taxon>Nocardia</taxon>
    </lineage>
</organism>